<reference evidence="1" key="1">
    <citation type="submission" date="2021-05" db="EMBL/GenBank/DDBJ databases">
        <authorList>
            <person name="Alioto T."/>
            <person name="Alioto T."/>
            <person name="Gomez Garrido J."/>
        </authorList>
    </citation>
    <scope>NUCLEOTIDE SEQUENCE</scope>
</reference>
<evidence type="ECO:0000313" key="1">
    <source>
        <dbReference type="EMBL" id="CAG6606559.1"/>
    </source>
</evidence>
<dbReference type="EMBL" id="HBUF01003962">
    <property type="protein sequence ID" value="CAG6606559.1"/>
    <property type="molecule type" value="Transcribed_RNA"/>
</dbReference>
<accession>A0A8D8LB05</accession>
<dbReference type="AlphaFoldDB" id="A0A8D8LB05"/>
<protein>
    <submittedName>
        <fullName evidence="1">Uncharacterized protein</fullName>
    </submittedName>
</protein>
<proteinExistence type="predicted"/>
<name>A0A8D8LB05_9HEMI</name>
<sequence>MTTGGPKEKSTAVENVPRRSVCAMEYWTAMMEVTKKIAPRATGRIHSIVTTTGACPDMLVVTGMTTVGTVRTNEIVRIGLHRGPLTPTRFPQRSNTLTQKTW</sequence>
<organism evidence="1">
    <name type="scientific">Cacopsylla melanoneura</name>
    <dbReference type="NCBI Taxonomy" id="428564"/>
    <lineage>
        <taxon>Eukaryota</taxon>
        <taxon>Metazoa</taxon>
        <taxon>Ecdysozoa</taxon>
        <taxon>Arthropoda</taxon>
        <taxon>Hexapoda</taxon>
        <taxon>Insecta</taxon>
        <taxon>Pterygota</taxon>
        <taxon>Neoptera</taxon>
        <taxon>Paraneoptera</taxon>
        <taxon>Hemiptera</taxon>
        <taxon>Sternorrhyncha</taxon>
        <taxon>Psylloidea</taxon>
        <taxon>Psyllidae</taxon>
        <taxon>Psyllinae</taxon>
        <taxon>Cacopsylla</taxon>
    </lineage>
</organism>